<dbReference type="Proteomes" id="UP001108027">
    <property type="component" value="Unassembled WGS sequence"/>
</dbReference>
<evidence type="ECO:0000313" key="2">
    <source>
        <dbReference type="Proteomes" id="UP001108027"/>
    </source>
</evidence>
<name>A0A9Q3YMT7_9GAMM</name>
<proteinExistence type="predicted"/>
<evidence type="ECO:0000313" key="1">
    <source>
        <dbReference type="EMBL" id="MCC4309179.1"/>
    </source>
</evidence>
<keyword evidence="2" id="KW-1185">Reference proteome</keyword>
<dbReference type="Pfam" id="PF21842">
    <property type="entry name" value="DUF6901"/>
    <property type="match status" value="1"/>
</dbReference>
<dbReference type="RefSeq" id="WP_204427565.1">
    <property type="nucleotide sequence ID" value="NZ_JADDOL010000004.1"/>
</dbReference>
<comment type="caution">
    <text evidence="1">The sequence shown here is derived from an EMBL/GenBank/DDBJ whole genome shotgun (WGS) entry which is preliminary data.</text>
</comment>
<sequence length="236" mass="26677">MQPDLRYHFLPEGRPPVHVTLALSPIGHGLAVPDDFEPPAWARLEHHQCAHCPLDPAEHRHCPIARNLAFALPERNLGESFETLQLRVENGQREYHAQTTVQRALSSLFGLVCALSDCPHTRFLRPMALFHLPVSNETETLARTVGFYLLSRYLQRRPHQDMSLDLDDLRQAYHNLGELNRSFVNRLRGDDSDAPLNAMILLHVLSKDVNWEIEDQLDALATLFAQATGDSGPGMQ</sequence>
<accession>A0A9Q3YMT7</accession>
<reference evidence="1" key="1">
    <citation type="submission" date="2021-10" db="EMBL/GenBank/DDBJ databases">
        <title>The diversity and Nitrogen Metabolism of Culturable Nitrate-Utilizing Bacteria Within the Oxygen Minimum Zone of the Changjiang (Yangtze River)Estuary.</title>
        <authorList>
            <person name="Zhang D."/>
            <person name="Zheng J."/>
            <person name="Liu S."/>
            <person name="He W."/>
        </authorList>
    </citation>
    <scope>NUCLEOTIDE SEQUENCE</scope>
    <source>
        <strain evidence="1">FXH-223</strain>
    </source>
</reference>
<organism evidence="1 2">
    <name type="scientific">Alloalcanivorax marinus</name>
    <dbReference type="NCBI Taxonomy" id="1177169"/>
    <lineage>
        <taxon>Bacteria</taxon>
        <taxon>Pseudomonadati</taxon>
        <taxon>Pseudomonadota</taxon>
        <taxon>Gammaproteobacteria</taxon>
        <taxon>Oceanospirillales</taxon>
        <taxon>Alcanivoracaceae</taxon>
        <taxon>Alloalcanivorax</taxon>
    </lineage>
</organism>
<dbReference type="EMBL" id="JAJGNA010000013">
    <property type="protein sequence ID" value="MCC4309179.1"/>
    <property type="molecule type" value="Genomic_DNA"/>
</dbReference>
<dbReference type="AlphaFoldDB" id="A0A9Q3YMT7"/>
<protein>
    <submittedName>
        <fullName evidence="1">Uncharacterized protein</fullName>
    </submittedName>
</protein>
<gene>
    <name evidence="1" type="ORF">LL252_11405</name>
</gene>
<dbReference type="InterPro" id="IPR054196">
    <property type="entry name" value="DUF6901"/>
</dbReference>